<feature type="region of interest" description="Disordered" evidence="1">
    <location>
        <begin position="143"/>
        <end position="220"/>
    </location>
</feature>
<reference evidence="2" key="1">
    <citation type="submission" date="2023-08" db="EMBL/GenBank/DDBJ databases">
        <title>Black Yeasts Isolated from many extreme environments.</title>
        <authorList>
            <person name="Coleine C."/>
            <person name="Stajich J.E."/>
            <person name="Selbmann L."/>
        </authorList>
    </citation>
    <scope>NUCLEOTIDE SEQUENCE</scope>
    <source>
        <strain evidence="2">CCFEE 5401</strain>
    </source>
</reference>
<sequence>MTTTTSSNKRKLAEVEEFEEVAKRATKAKPNKVEEVVAKPVVPKPKRFYISPVDRFNNATGWKGPLNNQPTIQRRAIKLEGVAVDRKYGVGWQMPKILMKFNRICWDKAASSGNDTYPEGELYSPGAANIVVQTRIKEMEMRSRIRESEWREAGAEEKTRSEPYSSQRRNRSKAPSARGRRYGTESGGSLRHLRSSANGERSSCQTLVLATRSERESAPR</sequence>
<dbReference type="EMBL" id="JAVRRL010000005">
    <property type="protein sequence ID" value="KAK5117280.1"/>
    <property type="molecule type" value="Genomic_DNA"/>
</dbReference>
<proteinExistence type="predicted"/>
<evidence type="ECO:0000256" key="1">
    <source>
        <dbReference type="SAM" id="MobiDB-lite"/>
    </source>
</evidence>
<evidence type="ECO:0000313" key="2">
    <source>
        <dbReference type="EMBL" id="KAK5117280.1"/>
    </source>
</evidence>
<organism evidence="2 3">
    <name type="scientific">Meristemomyces frigidus</name>
    <dbReference type="NCBI Taxonomy" id="1508187"/>
    <lineage>
        <taxon>Eukaryota</taxon>
        <taxon>Fungi</taxon>
        <taxon>Dikarya</taxon>
        <taxon>Ascomycota</taxon>
        <taxon>Pezizomycotina</taxon>
        <taxon>Dothideomycetes</taxon>
        <taxon>Dothideomycetidae</taxon>
        <taxon>Mycosphaerellales</taxon>
        <taxon>Teratosphaeriaceae</taxon>
        <taxon>Meristemomyces</taxon>
    </lineage>
</organism>
<feature type="compositionally biased region" description="Polar residues" evidence="1">
    <location>
        <begin position="195"/>
        <end position="208"/>
    </location>
</feature>
<dbReference type="AlphaFoldDB" id="A0AAN7THW2"/>
<evidence type="ECO:0000313" key="3">
    <source>
        <dbReference type="Proteomes" id="UP001310890"/>
    </source>
</evidence>
<gene>
    <name evidence="2" type="ORF">LTR62_005897</name>
</gene>
<feature type="compositionally biased region" description="Basic and acidic residues" evidence="1">
    <location>
        <begin position="143"/>
        <end position="161"/>
    </location>
</feature>
<accession>A0AAN7THW2</accession>
<protein>
    <submittedName>
        <fullName evidence="2">Uncharacterized protein</fullName>
    </submittedName>
</protein>
<dbReference type="Proteomes" id="UP001310890">
    <property type="component" value="Unassembled WGS sequence"/>
</dbReference>
<name>A0AAN7THW2_9PEZI</name>
<comment type="caution">
    <text evidence="2">The sequence shown here is derived from an EMBL/GenBank/DDBJ whole genome shotgun (WGS) entry which is preliminary data.</text>
</comment>